<reference evidence="2" key="1">
    <citation type="submission" date="2025-08" db="UniProtKB">
        <authorList>
            <consortium name="RefSeq"/>
        </authorList>
    </citation>
    <scope>IDENTIFICATION</scope>
    <source>
        <tissue evidence="2">Fruit stalk</tissue>
    </source>
</reference>
<sequence>MKAAAFSELWWACSSLSFGVCESYRTLKKHGFSWRSRRWRGSCARSYKEEGGKENPFCQSFLQDIERDCAKFKPSWSDWWTNDLKKDHCYAIERTYDFGLKEATKEIRDKCNYLSSVETRNLVSKVIYQLDCIKKELISIKDEVKAIKQMLDDSDKRGKEMKKN</sequence>
<protein>
    <submittedName>
        <fullName evidence="2">Uncharacterized protein LOC111318286 isoform X2</fullName>
    </submittedName>
</protein>
<accession>A0A6P6BI53</accession>
<evidence type="ECO:0000313" key="2">
    <source>
        <dbReference type="RefSeq" id="XP_022776785.1"/>
    </source>
</evidence>
<dbReference type="RefSeq" id="XP_022776785.1">
    <property type="nucleotide sequence ID" value="XM_022921050.1"/>
</dbReference>
<dbReference type="AlphaFoldDB" id="A0A6P6BI53"/>
<name>A0A6P6BI53_DURZI</name>
<gene>
    <name evidence="2" type="primary">LOC111318286</name>
</gene>
<dbReference type="GeneID" id="111318286"/>
<keyword evidence="1" id="KW-1185">Reference proteome</keyword>
<dbReference type="Proteomes" id="UP000515121">
    <property type="component" value="Unplaced"/>
</dbReference>
<proteinExistence type="predicted"/>
<evidence type="ECO:0000313" key="1">
    <source>
        <dbReference type="Proteomes" id="UP000515121"/>
    </source>
</evidence>
<organism evidence="1 2">
    <name type="scientific">Durio zibethinus</name>
    <name type="common">Durian</name>
    <dbReference type="NCBI Taxonomy" id="66656"/>
    <lineage>
        <taxon>Eukaryota</taxon>
        <taxon>Viridiplantae</taxon>
        <taxon>Streptophyta</taxon>
        <taxon>Embryophyta</taxon>
        <taxon>Tracheophyta</taxon>
        <taxon>Spermatophyta</taxon>
        <taxon>Magnoliopsida</taxon>
        <taxon>eudicotyledons</taxon>
        <taxon>Gunneridae</taxon>
        <taxon>Pentapetalae</taxon>
        <taxon>rosids</taxon>
        <taxon>malvids</taxon>
        <taxon>Malvales</taxon>
        <taxon>Malvaceae</taxon>
        <taxon>Helicteroideae</taxon>
        <taxon>Durio</taxon>
    </lineage>
</organism>